<feature type="signal peptide" evidence="1">
    <location>
        <begin position="1"/>
        <end position="27"/>
    </location>
</feature>
<dbReference type="PROSITE" id="PS51257">
    <property type="entry name" value="PROKAR_LIPOPROTEIN"/>
    <property type="match status" value="1"/>
</dbReference>
<keyword evidence="3" id="KW-1185">Reference proteome</keyword>
<gene>
    <name evidence="2" type="ORF">GCM10009422_24750</name>
</gene>
<dbReference type="Proteomes" id="UP001501352">
    <property type="component" value="Unassembled WGS sequence"/>
</dbReference>
<organism evidence="2 3">
    <name type="scientific">Brevundimonas kwangchunensis</name>
    <dbReference type="NCBI Taxonomy" id="322163"/>
    <lineage>
        <taxon>Bacteria</taxon>
        <taxon>Pseudomonadati</taxon>
        <taxon>Pseudomonadota</taxon>
        <taxon>Alphaproteobacteria</taxon>
        <taxon>Caulobacterales</taxon>
        <taxon>Caulobacteraceae</taxon>
        <taxon>Brevundimonas</taxon>
    </lineage>
</organism>
<comment type="caution">
    <text evidence="2">The sequence shown here is derived from an EMBL/GenBank/DDBJ whole genome shotgun (WGS) entry which is preliminary data.</text>
</comment>
<dbReference type="InterPro" id="IPR027268">
    <property type="entry name" value="Peptidase_M4/M1_CTD_sf"/>
</dbReference>
<dbReference type="SUPFAM" id="SSF55486">
    <property type="entry name" value="Metalloproteases ('zincins'), catalytic domain"/>
    <property type="match status" value="1"/>
</dbReference>
<dbReference type="Gene3D" id="1.10.390.10">
    <property type="entry name" value="Neutral Protease Domain 2"/>
    <property type="match status" value="1"/>
</dbReference>
<protein>
    <recommendedName>
        <fullName evidence="4">Peptidase M1 membrane alanine aminopeptidase domain-containing protein</fullName>
    </recommendedName>
</protein>
<name>A0ABP3S5T7_9CAUL</name>
<reference evidence="3" key="1">
    <citation type="journal article" date="2019" name="Int. J. Syst. Evol. Microbiol.">
        <title>The Global Catalogue of Microorganisms (GCM) 10K type strain sequencing project: providing services to taxonomists for standard genome sequencing and annotation.</title>
        <authorList>
            <consortium name="The Broad Institute Genomics Platform"/>
            <consortium name="The Broad Institute Genome Sequencing Center for Infectious Disease"/>
            <person name="Wu L."/>
            <person name="Ma J."/>
        </authorList>
    </citation>
    <scope>NUCLEOTIDE SEQUENCE [LARGE SCALE GENOMIC DNA]</scope>
    <source>
        <strain evidence="3">JCM 12928</strain>
    </source>
</reference>
<dbReference type="RefSeq" id="WP_343794224.1">
    <property type="nucleotide sequence ID" value="NZ_BAAAGA010000005.1"/>
</dbReference>
<proteinExistence type="predicted"/>
<evidence type="ECO:0000313" key="3">
    <source>
        <dbReference type="Proteomes" id="UP001501352"/>
    </source>
</evidence>
<evidence type="ECO:0000256" key="1">
    <source>
        <dbReference type="SAM" id="SignalP"/>
    </source>
</evidence>
<accession>A0ABP3S5T7</accession>
<keyword evidence="1" id="KW-0732">Signal</keyword>
<feature type="chain" id="PRO_5045629638" description="Peptidase M1 membrane alanine aminopeptidase domain-containing protein" evidence="1">
    <location>
        <begin position="28"/>
        <end position="472"/>
    </location>
</feature>
<evidence type="ECO:0000313" key="2">
    <source>
        <dbReference type="EMBL" id="GAA0626878.1"/>
    </source>
</evidence>
<evidence type="ECO:0008006" key="4">
    <source>
        <dbReference type="Google" id="ProtNLM"/>
    </source>
</evidence>
<dbReference type="EMBL" id="BAAAGA010000005">
    <property type="protein sequence ID" value="GAA0626878.1"/>
    <property type="molecule type" value="Genomic_DNA"/>
</dbReference>
<sequence length="472" mass="51925">MRTAFAAVLASVALLTGCATMSSPAERDPNAPDVTVTRDGDHWSADYVLPADAPAWAFLRSALARENRQPWRLGQWTLETPGVVLERRGHLDVIRSLDGGPVPRRLRFRLTPKAEDLEADYDPALVFTDGSVAMFSGHFDVIPLTSAEQADSLPLDLKDVDIQKSNARIMWQDRAGPVLFEGERRRNPVSDTGTIYVLFGQADLVDSPRLATVIDPGLPAWIGTEIGEFAPKVADYYARRLGPGQTDKPTIMVSWNGPTPHLRSMGGSVLPGLIIMAFEGDSVVEPSTEVADHTRWFIGHESAHFWLGQTVRYERSRDSWITEGGSDLMAMRAMAEISPSYDVRSALQEEVDDCIDLADEPVGEANSRGEHRAYYACGAVFALVAEGFQRRATGGDWFDFLKPLIGANREDGVLTRQEWFEALDRLSGDPAVRADVETLLDRGSDEAATLVARLLDRGGIGYRLEDGKVRLT</sequence>